<keyword evidence="2" id="KW-1185">Reference proteome</keyword>
<protein>
    <submittedName>
        <fullName evidence="1">Uncharacterized protein</fullName>
    </submittedName>
</protein>
<evidence type="ECO:0000313" key="1">
    <source>
        <dbReference type="EMBL" id="CAL1575668.1"/>
    </source>
</evidence>
<gene>
    <name evidence="1" type="ORF">KC01_LOCUS7189</name>
</gene>
<dbReference type="Proteomes" id="UP001497482">
    <property type="component" value="Chromosome 12"/>
</dbReference>
<reference evidence="1 2" key="1">
    <citation type="submission" date="2024-04" db="EMBL/GenBank/DDBJ databases">
        <authorList>
            <person name="Waldvogel A.-M."/>
            <person name="Schoenle A."/>
        </authorList>
    </citation>
    <scope>NUCLEOTIDE SEQUENCE [LARGE SCALE GENOMIC DNA]</scope>
</reference>
<sequence length="73" mass="7516">MGDAGGVCVYGGVGEVRSGEWDGEEEELDEAYVTDGTAFLLTAAHYPLMTAMTGATVEHPAGGIALFNLPPEA</sequence>
<name>A0AAV2JDG8_KNICA</name>
<organism evidence="1 2">
    <name type="scientific">Knipowitschia caucasica</name>
    <name type="common">Caucasian dwarf goby</name>
    <name type="synonym">Pomatoschistus caucasicus</name>
    <dbReference type="NCBI Taxonomy" id="637954"/>
    <lineage>
        <taxon>Eukaryota</taxon>
        <taxon>Metazoa</taxon>
        <taxon>Chordata</taxon>
        <taxon>Craniata</taxon>
        <taxon>Vertebrata</taxon>
        <taxon>Euteleostomi</taxon>
        <taxon>Actinopterygii</taxon>
        <taxon>Neopterygii</taxon>
        <taxon>Teleostei</taxon>
        <taxon>Neoteleostei</taxon>
        <taxon>Acanthomorphata</taxon>
        <taxon>Gobiaria</taxon>
        <taxon>Gobiiformes</taxon>
        <taxon>Gobioidei</taxon>
        <taxon>Gobiidae</taxon>
        <taxon>Gobiinae</taxon>
        <taxon>Knipowitschia</taxon>
    </lineage>
</organism>
<proteinExistence type="predicted"/>
<accession>A0AAV2JDG8</accession>
<evidence type="ECO:0000313" key="2">
    <source>
        <dbReference type="Proteomes" id="UP001497482"/>
    </source>
</evidence>
<dbReference type="EMBL" id="OZ035834">
    <property type="protein sequence ID" value="CAL1575668.1"/>
    <property type="molecule type" value="Genomic_DNA"/>
</dbReference>
<dbReference type="AlphaFoldDB" id="A0AAV2JDG8"/>